<dbReference type="KEGG" id="vg:34568102"/>
<accession>A0A291ATD4</accession>
<organism evidence="2 3">
    <name type="scientific">Pandoravirus salinus</name>
    <dbReference type="NCBI Taxonomy" id="1349410"/>
    <lineage>
        <taxon>Viruses</taxon>
        <taxon>Pandoravirus</taxon>
    </lineage>
</organism>
<name>A0A291ATD4_9VIRU</name>
<feature type="compositionally biased region" description="Basic residues" evidence="1">
    <location>
        <begin position="117"/>
        <end position="133"/>
    </location>
</feature>
<evidence type="ECO:0000313" key="3">
    <source>
        <dbReference type="Proteomes" id="UP000204584"/>
    </source>
</evidence>
<keyword evidence="3" id="KW-1185">Reference proteome</keyword>
<sequence length="960" mass="101546">MSRHAQRHVCCGVPRGDTSRIRPARPIGRSTAASRPRDGTIEFCVRATKHAPLGFDPKTIRRGRQKEKKGKKIGEKKTVDGSGGGLARSVVAPRKHYHLAMSKGRRQHPPQSPPASRPRKAKKRTRKFQRKKTREMMASLREPTWQGADDPHDGARVPTRYGGNLANNAGGAPDSYASAFDALVDALWVDDGSVVEDLMEERMIGADDVFAYGPAVPYQTAMPGVLYRGARGQRLAGGGRLPVGLARPPPPTPLGQAVAMGAIDAVDALIRDGAHPWPTPEALINVALATLPAAAIEPDAPTPFAGRSIDAVPVVLRLLDAFPPSPAPDPWDLNPLTTLRMALAAQHLADEAEGVREADEGAARARRQGAALLGPLLARYSPGALAAPAAVPGAPVTLADVRTGVPRSSAAYDAWRVGRAALTERDALAADLQAVGQRVGFAVPRSALQLRALLEDIAHAYDDSQRRLHGQNQQHARDGNDKDGRVNGGSGASPPTRPSPWLSVASMMPRDLDVLLTSRRPRNIDPDEMARDAAGRLRMLYAANGCADYVGCASLLVEAIGRDNAQEAMRLVAFTRGLAPDAVLDGQRLRTAGNPVVMARWLAPGLPPSMPVSVAEAAGQVSAGDVFTTPLAMAVSVGSARAMRALIDAGARPWPTTETVLAPALAHALATDIEVLTEEGGALGLADRLHFADGTDDDDNVDAAHVTRRPFDAAAVVKQLAEAFPRSRPLGPWDLNPLTVARAHAIRAAGRIKDGRAQRQVHVARLLRVLSALIDAGYSPHESTAGPMMRAPYTPSRAAAPTEVDAAVWTAARLPARTLANALATASVGLYAARQAWADARDRPAVVARSVAVGDGTDSGPWVLVGDESAWQIDDDDDDVDDDDKVVTSANYGGGRQETPDNRRDFGVGEVAASGGSFGDALRIRTGNRMYDADATRSPLGGRLRATGVLVRSNPRADAA</sequence>
<gene>
    <name evidence="2" type="ORF">psal_cds_117</name>
</gene>
<reference evidence="2 3" key="1">
    <citation type="journal article" date="2013" name="Science">
        <title>Pandoraviruses: amoeba viruses with genomes up to 2.5 Mb reaching that of parasitic eukaryotes.</title>
        <authorList>
            <person name="Philippe N."/>
            <person name="Legendre M."/>
            <person name="Doutre G."/>
            <person name="Coute Y."/>
            <person name="Poirot O."/>
            <person name="Lescot M."/>
            <person name="Arslan D."/>
            <person name="Seltzer V."/>
            <person name="Bertaux L."/>
            <person name="Bruley C."/>
            <person name="Garin J."/>
            <person name="Claverie J.M."/>
            <person name="Abergel C."/>
        </authorList>
    </citation>
    <scope>NUCLEOTIDE SEQUENCE [LARGE SCALE GENOMIC DNA]</scope>
</reference>
<feature type="compositionally biased region" description="Basic residues" evidence="1">
    <location>
        <begin position="93"/>
        <end position="108"/>
    </location>
</feature>
<dbReference type="GeneID" id="34568102"/>
<feature type="region of interest" description="Disordered" evidence="1">
    <location>
        <begin position="464"/>
        <end position="504"/>
    </location>
</feature>
<feature type="compositionally biased region" description="Basic and acidic residues" evidence="1">
    <location>
        <begin position="475"/>
        <end position="485"/>
    </location>
</feature>
<evidence type="ECO:0000256" key="1">
    <source>
        <dbReference type="SAM" id="MobiDB-lite"/>
    </source>
</evidence>
<dbReference type="EMBL" id="KC977571">
    <property type="protein sequence ID" value="ATE82121.1"/>
    <property type="molecule type" value="Genomic_DNA"/>
</dbReference>
<dbReference type="RefSeq" id="YP_009429960.1">
    <property type="nucleotide sequence ID" value="NC_022098.1"/>
</dbReference>
<evidence type="ECO:0000313" key="2">
    <source>
        <dbReference type="EMBL" id="ATE82121.1"/>
    </source>
</evidence>
<feature type="compositionally biased region" description="Basic residues" evidence="1">
    <location>
        <begin position="60"/>
        <end position="71"/>
    </location>
</feature>
<protein>
    <submittedName>
        <fullName evidence="2">Uncharacterized protein</fullName>
    </submittedName>
</protein>
<feature type="region of interest" description="Disordered" evidence="1">
    <location>
        <begin position="53"/>
        <end position="135"/>
    </location>
</feature>
<dbReference type="Proteomes" id="UP000204584">
    <property type="component" value="Segment"/>
</dbReference>
<proteinExistence type="predicted"/>
<feature type="region of interest" description="Disordered" evidence="1">
    <location>
        <begin position="1"/>
        <end position="37"/>
    </location>
</feature>